<feature type="domain" description="HD" evidence="1">
    <location>
        <begin position="29"/>
        <end position="110"/>
    </location>
</feature>
<evidence type="ECO:0000259" key="1">
    <source>
        <dbReference type="Pfam" id="PF01966"/>
    </source>
</evidence>
<evidence type="ECO:0000313" key="2">
    <source>
        <dbReference type="EMBL" id="EFG78789.1"/>
    </source>
</evidence>
<dbReference type="RefSeq" id="WP_007172318.1">
    <property type="nucleotide sequence ID" value="NZ_GG770563.1"/>
</dbReference>
<gene>
    <name evidence="2" type="ORF">HMPREF0591_1292</name>
</gene>
<dbReference type="Pfam" id="PF01966">
    <property type="entry name" value="HD"/>
    <property type="match status" value="1"/>
</dbReference>
<dbReference type="HOGENOM" id="CLU_747673_0_0_11"/>
<name>D5P548_9MYCO</name>
<proteinExistence type="predicted"/>
<reference evidence="2 3" key="1">
    <citation type="submission" date="2010-04" db="EMBL/GenBank/DDBJ databases">
        <authorList>
            <person name="Muzny D."/>
            <person name="Qin X."/>
            <person name="Deng J."/>
            <person name="Jiang H."/>
            <person name="Liu Y."/>
            <person name="Qu J."/>
            <person name="Song X.-Z."/>
            <person name="Zhang L."/>
            <person name="Thornton R."/>
            <person name="Coyle M."/>
            <person name="Francisco L."/>
            <person name="Jackson L."/>
            <person name="Javaid M."/>
            <person name="Korchina V."/>
            <person name="Kovar C."/>
            <person name="Mata R."/>
            <person name="Mathew T."/>
            <person name="Ngo R."/>
            <person name="Nguyen L."/>
            <person name="Nguyen N."/>
            <person name="Okwuonu G."/>
            <person name="Ongeri F."/>
            <person name="Pham C."/>
            <person name="Simmons D."/>
            <person name="Wilczek-Boney K."/>
            <person name="Hale W."/>
            <person name="Jakkamsetti A."/>
            <person name="Pham P."/>
            <person name="Ruth R."/>
            <person name="San Lucas F."/>
            <person name="Warren J."/>
            <person name="Zhang J."/>
            <person name="Zhao Z."/>
            <person name="Zhou C."/>
            <person name="Zhu D."/>
            <person name="Lee S."/>
            <person name="Bess C."/>
            <person name="Blankenburg K."/>
            <person name="Forbes L."/>
            <person name="Fu Q."/>
            <person name="Gubbala S."/>
            <person name="Hirani K."/>
            <person name="Jayaseelan J.C."/>
            <person name="Lara F."/>
            <person name="Munidasa M."/>
            <person name="Palculict T."/>
            <person name="Patil S."/>
            <person name="Pu L.-L."/>
            <person name="Saada N."/>
            <person name="Tang L."/>
            <person name="Weissenberger G."/>
            <person name="Zhu Y."/>
            <person name="Hemphill L."/>
            <person name="Shang Y."/>
            <person name="Youmans B."/>
            <person name="Ayvaz T."/>
            <person name="Ross M."/>
            <person name="Santibanez J."/>
            <person name="Aqrawi P."/>
            <person name="Gross S."/>
            <person name="Joshi V."/>
            <person name="Fowler G."/>
            <person name="Nazareth L."/>
            <person name="Reid J."/>
            <person name="Worley K."/>
            <person name="Petrosino J."/>
            <person name="Highlander S."/>
            <person name="Gibbs R."/>
        </authorList>
    </citation>
    <scope>NUCLEOTIDE SEQUENCE [LARGE SCALE GENOMIC DNA]</scope>
    <source>
        <strain evidence="2 3">ATCC BAA-614</strain>
    </source>
</reference>
<dbReference type="Gene3D" id="1.10.3210.10">
    <property type="entry name" value="Hypothetical protein af1432"/>
    <property type="match status" value="1"/>
</dbReference>
<dbReference type="Proteomes" id="UP000003653">
    <property type="component" value="Unassembled WGS sequence"/>
</dbReference>
<dbReference type="CDD" id="cd00077">
    <property type="entry name" value="HDc"/>
    <property type="match status" value="1"/>
</dbReference>
<evidence type="ECO:0000313" key="3">
    <source>
        <dbReference type="Proteomes" id="UP000003653"/>
    </source>
</evidence>
<accession>D5P548</accession>
<comment type="caution">
    <text evidence="2">The sequence shown here is derived from an EMBL/GenBank/DDBJ whole genome shotgun (WGS) entry which is preliminary data.</text>
</comment>
<keyword evidence="3" id="KW-1185">Reference proteome</keyword>
<dbReference type="AlphaFoldDB" id="D5P548"/>
<dbReference type="GeneID" id="31546145"/>
<dbReference type="EMBL" id="ADNV01000096">
    <property type="protein sequence ID" value="EFG78789.1"/>
    <property type="molecule type" value="Genomic_DNA"/>
</dbReference>
<dbReference type="NCBIfam" id="TIGR00277">
    <property type="entry name" value="HDIG"/>
    <property type="match status" value="1"/>
</dbReference>
<dbReference type="SUPFAM" id="SSF109604">
    <property type="entry name" value="HD-domain/PDEase-like"/>
    <property type="match status" value="1"/>
</dbReference>
<protein>
    <submittedName>
        <fullName evidence="2">HDIG domain protein</fullName>
    </submittedName>
</protein>
<dbReference type="InterPro" id="IPR006675">
    <property type="entry name" value="HDIG_dom"/>
</dbReference>
<sequence length="370" mass="39917">MNVEDAQFMALQLLSKSTYTSAAPVTTRRYSHTAGVAATAGRLARVLAPGHEEDIVTAAWLHDIGYSPDLVDTGFHPLDGARYAQQAGISPNVVSLIAHHTGAVVEARERGLHEQLAAFPLPADVAELAILSCADLCTGPDGVPIDPAERLAEVLQRYPTTDPVHRAITTSAPLLIAQARLVLAAAEAAGYEAPRVDLPGRVDYVPAGRQWCAVWSDVHYRVSARRVSQEVSGKTSKIANGVGICLASPPEVWDCVEAESLSADLGAASAAASGNALFWQEYRADPAEFWFRVDDEDPTSTFYFDDVVQLLLDMAARARPVRIQQRTFTTLSDVSEWTDIARLTNDRPVDLRSVKFIPRSTVVGESASDA</sequence>
<organism evidence="2 3">
    <name type="scientific">Mycobacterium parascrofulaceum ATCC BAA-614</name>
    <dbReference type="NCBI Taxonomy" id="525368"/>
    <lineage>
        <taxon>Bacteria</taxon>
        <taxon>Bacillati</taxon>
        <taxon>Actinomycetota</taxon>
        <taxon>Actinomycetes</taxon>
        <taxon>Mycobacteriales</taxon>
        <taxon>Mycobacteriaceae</taxon>
        <taxon>Mycobacterium</taxon>
        <taxon>Mycobacterium simiae complex</taxon>
    </lineage>
</organism>
<dbReference type="InterPro" id="IPR003607">
    <property type="entry name" value="HD/PDEase_dom"/>
</dbReference>
<dbReference type="eggNOG" id="COG1418">
    <property type="taxonomic scope" value="Bacteria"/>
</dbReference>
<dbReference type="InterPro" id="IPR006674">
    <property type="entry name" value="HD_domain"/>
</dbReference>